<gene>
    <name evidence="2" type="ORF">COR50_14280</name>
</gene>
<dbReference type="AlphaFoldDB" id="A0A291R199"/>
<evidence type="ECO:0000259" key="1">
    <source>
        <dbReference type="SMART" id="SM01235"/>
    </source>
</evidence>
<dbReference type="SMART" id="SM01235">
    <property type="entry name" value="Haem_bd"/>
    <property type="match status" value="1"/>
</dbReference>
<name>A0A291R199_9BACT</name>
<accession>A0A291R199</accession>
<evidence type="ECO:0000313" key="3">
    <source>
        <dbReference type="Proteomes" id="UP000220133"/>
    </source>
</evidence>
<dbReference type="OrthoDB" id="196738at2"/>
<protein>
    <submittedName>
        <fullName evidence="2">Cytochrome C</fullName>
    </submittedName>
</protein>
<feature type="domain" description="Haem-binding" evidence="1">
    <location>
        <begin position="12"/>
        <end position="147"/>
    </location>
</feature>
<dbReference type="Proteomes" id="UP000220133">
    <property type="component" value="Chromosome"/>
</dbReference>
<proteinExistence type="predicted"/>
<dbReference type="EMBL" id="CP023777">
    <property type="protein sequence ID" value="ATL49883.1"/>
    <property type="molecule type" value="Genomic_DNA"/>
</dbReference>
<dbReference type="InterPro" id="IPR025992">
    <property type="entry name" value="Haem-bd"/>
</dbReference>
<dbReference type="Pfam" id="PF14376">
    <property type="entry name" value="Haem_bd"/>
    <property type="match status" value="1"/>
</dbReference>
<organism evidence="2 3">
    <name type="scientific">Chitinophaga caeni</name>
    <dbReference type="NCBI Taxonomy" id="2029983"/>
    <lineage>
        <taxon>Bacteria</taxon>
        <taxon>Pseudomonadati</taxon>
        <taxon>Bacteroidota</taxon>
        <taxon>Chitinophagia</taxon>
        <taxon>Chitinophagales</taxon>
        <taxon>Chitinophagaceae</taxon>
        <taxon>Chitinophaga</taxon>
    </lineage>
</organism>
<sequence length="155" mass="17584">MSSTKKILIILLLVFIVIQVIRPGKNEGQAMGTEDITSVVQVPDSIMVILKASCYDCHSDHSEYPWFDQVTPVNWWVNHHINEGKSELNFTHFGTYSAKKMHHKLDEIAETVEKGEMPLPSYLWMHGEAKLSPAQREAIINWAKSAQGSLQLQQP</sequence>
<evidence type="ECO:0000313" key="2">
    <source>
        <dbReference type="EMBL" id="ATL49883.1"/>
    </source>
</evidence>
<dbReference type="KEGG" id="cbae:COR50_14280"/>
<keyword evidence="3" id="KW-1185">Reference proteome</keyword>
<reference evidence="2 3" key="1">
    <citation type="submission" date="2017-10" db="EMBL/GenBank/DDBJ databases">
        <title>Paenichitinophaga pekingensis gen. nov., sp. nov., isolated from activated sludge.</title>
        <authorList>
            <person name="Jin D."/>
            <person name="Kong X."/>
            <person name="Deng Y."/>
            <person name="Bai Z."/>
        </authorList>
    </citation>
    <scope>NUCLEOTIDE SEQUENCE [LARGE SCALE GENOMIC DNA]</scope>
    <source>
        <strain evidence="2 3">13</strain>
    </source>
</reference>